<feature type="transmembrane region" description="Helical" evidence="1">
    <location>
        <begin position="12"/>
        <end position="34"/>
    </location>
</feature>
<gene>
    <name evidence="2" type="ORF">R3Q16_34265</name>
</gene>
<sequence>MLSRNTVARSLHDLGAAAWFGGSLMGAIGLNGAASEVREPQDRARVAASGWAKWAPVNAAAIGAHLVGGGALLYANKDRALHQSGVKANTITKLALTGVALAATAYSGVLGAKIAQADGQPVEGATDPDPSTSHDVAAAQQQLHYLQWALPALTGAIVILGAQQGEQQRPTQMLTGLASTLAHPGQLLSQLPIREHR</sequence>
<evidence type="ECO:0000313" key="3">
    <source>
        <dbReference type="Proteomes" id="UP001185927"/>
    </source>
</evidence>
<dbReference type="EMBL" id="JAWLKB010000064">
    <property type="protein sequence ID" value="MDV6271659.1"/>
    <property type="molecule type" value="Genomic_DNA"/>
</dbReference>
<proteinExistence type="predicted"/>
<name>A0ABU4C5V4_RHOGO</name>
<accession>A0ABU4C5V4</accession>
<dbReference type="Proteomes" id="UP001185927">
    <property type="component" value="Unassembled WGS sequence"/>
</dbReference>
<organism evidence="2 3">
    <name type="scientific">Rhodococcus globerulus</name>
    <dbReference type="NCBI Taxonomy" id="33008"/>
    <lineage>
        <taxon>Bacteria</taxon>
        <taxon>Bacillati</taxon>
        <taxon>Actinomycetota</taxon>
        <taxon>Actinomycetes</taxon>
        <taxon>Mycobacteriales</taxon>
        <taxon>Nocardiaceae</taxon>
        <taxon>Rhodococcus</taxon>
    </lineage>
</organism>
<evidence type="ECO:0008006" key="4">
    <source>
        <dbReference type="Google" id="ProtNLM"/>
    </source>
</evidence>
<reference evidence="2 3" key="1">
    <citation type="submission" date="2023-10" db="EMBL/GenBank/DDBJ databases">
        <title>Development of a sustainable strategy for remediation of hydrocarbon-contaminated territories based on the waste exchange concept.</title>
        <authorList>
            <person name="Krivoruchko A."/>
        </authorList>
    </citation>
    <scope>NUCLEOTIDE SEQUENCE [LARGE SCALE GENOMIC DNA]</scope>
    <source>
        <strain evidence="2 3">IEGM 1203</strain>
    </source>
</reference>
<keyword evidence="1" id="KW-1133">Transmembrane helix</keyword>
<keyword evidence="1" id="KW-0472">Membrane</keyword>
<protein>
    <recommendedName>
        <fullName evidence="4">ABC-type Mn/Zn transport systems, ATPase component</fullName>
    </recommendedName>
</protein>
<feature type="transmembrane region" description="Helical" evidence="1">
    <location>
        <begin position="54"/>
        <end position="75"/>
    </location>
</feature>
<comment type="caution">
    <text evidence="2">The sequence shown here is derived from an EMBL/GenBank/DDBJ whole genome shotgun (WGS) entry which is preliminary data.</text>
</comment>
<evidence type="ECO:0000313" key="2">
    <source>
        <dbReference type="EMBL" id="MDV6271659.1"/>
    </source>
</evidence>
<keyword evidence="3" id="KW-1185">Reference proteome</keyword>
<evidence type="ECO:0000256" key="1">
    <source>
        <dbReference type="SAM" id="Phobius"/>
    </source>
</evidence>
<keyword evidence="1" id="KW-0812">Transmembrane</keyword>
<dbReference type="RefSeq" id="WP_317546268.1">
    <property type="nucleotide sequence ID" value="NZ_JAWLKB010000064.1"/>
</dbReference>